<dbReference type="PANTHER" id="PTHR18934">
    <property type="entry name" value="ATP-DEPENDENT RNA HELICASE"/>
    <property type="match status" value="1"/>
</dbReference>
<sequence>MFTREVENEVMLKYPIPEIKRTKLESVYLIVKSMGISNVFEFLKLGLDPPSITNVSNAKFALSEIGALNQHDGLTNLGSYLSMIPTDLRSGKLMIYGTLFGCLESCLTLAAVSTTGSPFMTRRAESRDDVKKVQNEFAQGQGDAIAILNAFNQFNDEDFGGSRNRKRWLDDHYLSYLTMSDIQSTRVQYISILKELGFIPYSYSSSKANEKEFAKFNRNCNNFAILKSLLTSSSYPQIARVQYPNPKYLASASGSVALDPDLKKVKLWIRNEEFMKMKLDPSSALNKPRTVDQKFKFKDDTNMPLPATRAFLHPSSTLFNSDRNDDISQDEITTDENGNYIFTPTVAGSSSSGNRLSSSFISFSRSQTTSKLYLHDITPTSILSVLLFGGDISYDLSCVTSGKTSPGIVMDGWLPIRTWCKNGVLITQLRALLDSVMRERLENVGSGGDEEIGADILKAVETLLTLENK</sequence>
<dbReference type="Proteomes" id="UP001165063">
    <property type="component" value="Unassembled WGS sequence"/>
</dbReference>
<feature type="domain" description="Helicase-associated" evidence="1">
    <location>
        <begin position="57"/>
        <end position="148"/>
    </location>
</feature>
<evidence type="ECO:0000313" key="2">
    <source>
        <dbReference type="EMBL" id="GMG21603.1"/>
    </source>
</evidence>
<dbReference type="SUPFAM" id="SSF52540">
    <property type="entry name" value="P-loop containing nucleoside triphosphate hydrolases"/>
    <property type="match status" value="1"/>
</dbReference>
<dbReference type="PANTHER" id="PTHR18934:SF267">
    <property type="entry name" value="ATP-DEPENDENT RNA HELICASE YLR419W-RELATED"/>
    <property type="match status" value="1"/>
</dbReference>
<dbReference type="SMART" id="SM00847">
    <property type="entry name" value="HA2"/>
    <property type="match status" value="1"/>
</dbReference>
<gene>
    <name evidence="2" type="ORF">Amon01_000212600</name>
</gene>
<proteinExistence type="predicted"/>
<comment type="caution">
    <text evidence="2">The sequence shown here is derived from an EMBL/GenBank/DDBJ whole genome shotgun (WGS) entry which is preliminary data.</text>
</comment>
<accession>A0A9W6YUT6</accession>
<dbReference type="GO" id="GO:0003723">
    <property type="term" value="F:RNA binding"/>
    <property type="evidence" value="ECO:0007669"/>
    <property type="project" value="TreeGrafter"/>
</dbReference>
<reference evidence="2" key="1">
    <citation type="submission" date="2023-04" db="EMBL/GenBank/DDBJ databases">
        <title>Ambrosiozyma monospora NBRC 1965.</title>
        <authorList>
            <person name="Ichikawa N."/>
            <person name="Sato H."/>
            <person name="Tonouchi N."/>
        </authorList>
    </citation>
    <scope>NUCLEOTIDE SEQUENCE</scope>
    <source>
        <strain evidence="2">NBRC 1965</strain>
    </source>
</reference>
<dbReference type="AlphaFoldDB" id="A0A9W6YUT6"/>
<dbReference type="EMBL" id="BSXU01000727">
    <property type="protein sequence ID" value="GMG21603.1"/>
    <property type="molecule type" value="Genomic_DNA"/>
</dbReference>
<keyword evidence="3" id="KW-1185">Reference proteome</keyword>
<dbReference type="Gene3D" id="1.20.120.1080">
    <property type="match status" value="1"/>
</dbReference>
<dbReference type="Pfam" id="PF21010">
    <property type="entry name" value="HA2_C"/>
    <property type="match status" value="1"/>
</dbReference>
<organism evidence="2 3">
    <name type="scientific">Ambrosiozyma monospora</name>
    <name type="common">Yeast</name>
    <name type="synonym">Endomycopsis monosporus</name>
    <dbReference type="NCBI Taxonomy" id="43982"/>
    <lineage>
        <taxon>Eukaryota</taxon>
        <taxon>Fungi</taxon>
        <taxon>Dikarya</taxon>
        <taxon>Ascomycota</taxon>
        <taxon>Saccharomycotina</taxon>
        <taxon>Pichiomycetes</taxon>
        <taxon>Pichiales</taxon>
        <taxon>Pichiaceae</taxon>
        <taxon>Ambrosiozyma</taxon>
    </lineage>
</organism>
<evidence type="ECO:0000259" key="1">
    <source>
        <dbReference type="SMART" id="SM00847"/>
    </source>
</evidence>
<dbReference type="InterPro" id="IPR007502">
    <property type="entry name" value="Helicase-assoc_dom"/>
</dbReference>
<dbReference type="OrthoDB" id="5600252at2759"/>
<name>A0A9W6YUT6_AMBMO</name>
<evidence type="ECO:0000313" key="3">
    <source>
        <dbReference type="Proteomes" id="UP001165063"/>
    </source>
</evidence>
<dbReference type="GO" id="GO:0004386">
    <property type="term" value="F:helicase activity"/>
    <property type="evidence" value="ECO:0007669"/>
    <property type="project" value="TreeGrafter"/>
</dbReference>
<dbReference type="InterPro" id="IPR027417">
    <property type="entry name" value="P-loop_NTPase"/>
</dbReference>
<protein>
    <submittedName>
        <fullName evidence="2">Unnamed protein product</fullName>
    </submittedName>
</protein>